<dbReference type="Proteomes" id="UP000250079">
    <property type="component" value="Chromosome"/>
</dbReference>
<dbReference type="EMBL" id="CP018632">
    <property type="protein sequence ID" value="ASJ72196.1"/>
    <property type="molecule type" value="Genomic_DNA"/>
</dbReference>
<feature type="domain" description="Calcineurin-like phosphoesterase" evidence="9">
    <location>
        <begin position="1"/>
        <end position="149"/>
    </location>
</feature>
<keyword evidence="4 10" id="KW-0378">Hydrolase</keyword>
<evidence type="ECO:0000256" key="2">
    <source>
        <dbReference type="ARBA" id="ARBA00005419"/>
    </source>
</evidence>
<dbReference type="GO" id="GO:0008803">
    <property type="term" value="F:bis(5'-nucleosyl)-tetraphosphatase (symmetrical) activity"/>
    <property type="evidence" value="ECO:0007669"/>
    <property type="project" value="UniProtKB-EC"/>
</dbReference>
<evidence type="ECO:0000256" key="1">
    <source>
        <dbReference type="ARBA" id="ARBA00003413"/>
    </source>
</evidence>
<comment type="similarity">
    <text evidence="2">Belongs to the Ap4A hydrolase family.</text>
</comment>
<evidence type="ECO:0000256" key="5">
    <source>
        <dbReference type="ARBA" id="ARBA00031248"/>
    </source>
</evidence>
<dbReference type="InterPro" id="IPR029052">
    <property type="entry name" value="Metallo-depent_PP-like"/>
</dbReference>
<reference evidence="10 11" key="1">
    <citation type="submission" date="2016-12" db="EMBL/GenBank/DDBJ databases">
        <authorList>
            <person name="Song W.-J."/>
            <person name="Kurnit D.M."/>
        </authorList>
    </citation>
    <scope>NUCLEOTIDE SEQUENCE [LARGE SCALE GENOMIC DNA]</scope>
    <source>
        <strain evidence="10 11">IMCC3135</strain>
    </source>
</reference>
<dbReference type="Gene3D" id="3.60.21.10">
    <property type="match status" value="1"/>
</dbReference>
<evidence type="ECO:0000256" key="8">
    <source>
        <dbReference type="ARBA" id="ARBA00049417"/>
    </source>
</evidence>
<evidence type="ECO:0000313" key="11">
    <source>
        <dbReference type="Proteomes" id="UP000250079"/>
    </source>
</evidence>
<evidence type="ECO:0000256" key="4">
    <source>
        <dbReference type="ARBA" id="ARBA00022801"/>
    </source>
</evidence>
<comment type="catalytic activity">
    <reaction evidence="8">
        <text>P(1),P(4)-bis(5'-adenosyl) tetraphosphate + H2O = 2 ADP + 2 H(+)</text>
        <dbReference type="Rhea" id="RHEA:24252"/>
        <dbReference type="ChEBI" id="CHEBI:15377"/>
        <dbReference type="ChEBI" id="CHEBI:15378"/>
        <dbReference type="ChEBI" id="CHEBI:58141"/>
        <dbReference type="ChEBI" id="CHEBI:456216"/>
        <dbReference type="EC" id="3.6.1.41"/>
    </reaction>
</comment>
<dbReference type="InterPro" id="IPR004843">
    <property type="entry name" value="Calcineurin-like_PHP"/>
</dbReference>
<dbReference type="KEGG" id="gai:IMCC3135_10510"/>
<dbReference type="SUPFAM" id="SSF56300">
    <property type="entry name" value="Metallo-dependent phosphatases"/>
    <property type="match status" value="1"/>
</dbReference>
<keyword evidence="11" id="KW-1185">Reference proteome</keyword>
<organism evidence="10 11">
    <name type="scientific">Granulosicoccus antarcticus IMCC3135</name>
    <dbReference type="NCBI Taxonomy" id="1192854"/>
    <lineage>
        <taxon>Bacteria</taxon>
        <taxon>Pseudomonadati</taxon>
        <taxon>Pseudomonadota</taxon>
        <taxon>Gammaproteobacteria</taxon>
        <taxon>Chromatiales</taxon>
        <taxon>Granulosicoccaceae</taxon>
        <taxon>Granulosicoccus</taxon>
    </lineage>
</organism>
<dbReference type="OrthoDB" id="9807890at2"/>
<comment type="function">
    <text evidence="1">Hydrolyzes diadenosine 5',5'''-P1,P4-tetraphosphate to yield ADP.</text>
</comment>
<dbReference type="AlphaFoldDB" id="A0A2Z2NLJ8"/>
<evidence type="ECO:0000256" key="3">
    <source>
        <dbReference type="ARBA" id="ARBA00012506"/>
    </source>
</evidence>
<evidence type="ECO:0000256" key="7">
    <source>
        <dbReference type="ARBA" id="ARBA00033210"/>
    </source>
</evidence>
<accession>A0A2Z2NLJ8</accession>
<name>A0A2Z2NLJ8_9GAMM</name>
<dbReference type="NCBIfam" id="TIGR00668">
    <property type="entry name" value="apaH"/>
    <property type="match status" value="1"/>
</dbReference>
<evidence type="ECO:0000256" key="6">
    <source>
        <dbReference type="ARBA" id="ARBA00032248"/>
    </source>
</evidence>
<dbReference type="PANTHER" id="PTHR40942">
    <property type="match status" value="1"/>
</dbReference>
<gene>
    <name evidence="10" type="primary">apaH</name>
    <name evidence="10" type="ORF">IMCC3135_10510</name>
</gene>
<dbReference type="NCBIfam" id="NF001204">
    <property type="entry name" value="PRK00166.1"/>
    <property type="match status" value="1"/>
</dbReference>
<proteinExistence type="inferred from homology"/>
<dbReference type="PANTHER" id="PTHR40942:SF4">
    <property type="entry name" value="CYTOCHROME C5"/>
    <property type="match status" value="1"/>
</dbReference>
<dbReference type="RefSeq" id="WP_088917533.1">
    <property type="nucleotide sequence ID" value="NZ_CP018632.1"/>
</dbReference>
<dbReference type="InterPro" id="IPR004617">
    <property type="entry name" value="ApaH"/>
</dbReference>
<dbReference type="Pfam" id="PF00149">
    <property type="entry name" value="Metallophos"/>
    <property type="match status" value="1"/>
</dbReference>
<evidence type="ECO:0000259" key="9">
    <source>
        <dbReference type="Pfam" id="PF00149"/>
    </source>
</evidence>
<dbReference type="PIRSF" id="PIRSF000903">
    <property type="entry name" value="B5n-ttraPtase_sm"/>
    <property type="match status" value="1"/>
</dbReference>
<sequence>MTTYAIGDLHGCLTPLHRLLDHLAFDPNADTLWFVGDLVNRGPDSLNVLRFVRSLGDSAISVLGNHDLHLLAVAHGIRKNSGKDTLQEILDAPDRDELLHWLAARPLMHVDKALGHTLVHAGIHPHWTLQNAQKLSAELHLTLTRELEDFLSYMYGNTPDQWSKKLSPKKRRRFAINAFTRMRYCRSDGSLELDFNGAPARAPESLLPWYALPDRKSLPTTLIFGHWSSHPSLCRPGVIPTDRGCAWGGDLAAYAIETATSHWVSGQA</sequence>
<protein>
    <recommendedName>
        <fullName evidence="3">bis(5'-nucleosyl)-tetraphosphatase (symmetrical)</fullName>
        <ecNumber evidence="3">3.6.1.41</ecNumber>
    </recommendedName>
    <alternativeName>
        <fullName evidence="6">Ap4A hydrolase</fullName>
    </alternativeName>
    <alternativeName>
        <fullName evidence="5">Diadenosine 5',5'''-P1,P4-tetraphosphate pyrophosphohydrolase</fullName>
    </alternativeName>
    <alternativeName>
        <fullName evidence="7">Diadenosine tetraphosphatase</fullName>
    </alternativeName>
</protein>
<evidence type="ECO:0000313" key="10">
    <source>
        <dbReference type="EMBL" id="ASJ72196.1"/>
    </source>
</evidence>
<dbReference type="EC" id="3.6.1.41" evidence="3"/>
<dbReference type="CDD" id="cd07422">
    <property type="entry name" value="MPP_ApaH"/>
    <property type="match status" value="1"/>
</dbReference>